<dbReference type="SFLD" id="SFLDF00045">
    <property type="entry name" value="2-haloacid_dehalogenase"/>
    <property type="match status" value="1"/>
</dbReference>
<dbReference type="NCBIfam" id="TIGR01493">
    <property type="entry name" value="HAD-SF-IA-v2"/>
    <property type="match status" value="1"/>
</dbReference>
<evidence type="ECO:0000313" key="4">
    <source>
        <dbReference type="EMBL" id="RLP75891.1"/>
    </source>
</evidence>
<dbReference type="EC" id="3.8.1.2" evidence="3"/>
<dbReference type="Pfam" id="PF00702">
    <property type="entry name" value="Hydrolase"/>
    <property type="match status" value="1"/>
</dbReference>
<dbReference type="Gene3D" id="3.40.50.1000">
    <property type="entry name" value="HAD superfamily/HAD-like"/>
    <property type="match status" value="1"/>
</dbReference>
<evidence type="ECO:0000256" key="2">
    <source>
        <dbReference type="ARBA" id="ARBA00022801"/>
    </source>
</evidence>
<dbReference type="SFLD" id="SFLDS00003">
    <property type="entry name" value="Haloacid_Dehalogenase"/>
    <property type="match status" value="1"/>
</dbReference>
<evidence type="ECO:0000256" key="3">
    <source>
        <dbReference type="RuleBase" id="RU368077"/>
    </source>
</evidence>
<dbReference type="NCBIfam" id="TIGR01428">
    <property type="entry name" value="HAD_type_II"/>
    <property type="match status" value="1"/>
</dbReference>
<sequence>MTKAFVFDAYGTLFDVQSVADATEAAFPGHGDIITQIWRMKQLEYSWLRSLMGAYEDFWAVTRQSLAYTLGVLGLEASPALIDEIAETYNSLTPYPEAEAALAALSAYPRAILSNGSPAMLDALVGRSPLAPHIGAILSVDAAGAFKPDPRAYALVEARLGVKPADVVFVSANGFDIAGAKRFGFRVARIARVPAAAVRAEIGKAAQAGLLPPATFYKALRTQLEGLGFAPDFEVASLSELARLPGIAPAAH</sequence>
<keyword evidence="2 3" id="KW-0378">Hydrolase</keyword>
<dbReference type="InterPro" id="IPR006328">
    <property type="entry name" value="2-HAD"/>
</dbReference>
<evidence type="ECO:0000313" key="5">
    <source>
        <dbReference type="Proteomes" id="UP000269692"/>
    </source>
</evidence>
<accession>A0A3L7A8I6</accession>
<reference evidence="4 5" key="1">
    <citation type="submission" date="2018-10" db="EMBL/GenBank/DDBJ databases">
        <title>Xanthobacter tagetidis genome sequencing and assembly.</title>
        <authorList>
            <person name="Maclea K.S."/>
            <person name="Goen A.E."/>
            <person name="Fatima S.A."/>
        </authorList>
    </citation>
    <scope>NUCLEOTIDE SEQUENCE [LARGE SCALE GENOMIC DNA]</scope>
    <source>
        <strain evidence="4 5">ATCC 700314</strain>
    </source>
</reference>
<dbReference type="SFLD" id="SFLDG01129">
    <property type="entry name" value="C1.5:_HAD__Beta-PGM__Phosphata"/>
    <property type="match status" value="1"/>
</dbReference>
<proteinExistence type="inferred from homology"/>
<evidence type="ECO:0000256" key="1">
    <source>
        <dbReference type="ARBA" id="ARBA00008106"/>
    </source>
</evidence>
<dbReference type="PANTHER" id="PTHR43316:SF3">
    <property type="entry name" value="HALOACID DEHALOGENASE, TYPE II (AFU_ORTHOLOGUE AFUA_2G07750)-RELATED"/>
    <property type="match status" value="1"/>
</dbReference>
<comment type="function">
    <text evidence="3">Catalyzes the hydrolytic dehalogenation of small (S)-2-haloalkanoic acids to yield the corresponding (R)-2-hydroxyalkanoic acids.</text>
</comment>
<dbReference type="SFLD" id="SFLDG01135">
    <property type="entry name" value="C1.5.6:_HAD__Beta-PGM__Phospha"/>
    <property type="match status" value="1"/>
</dbReference>
<dbReference type="CDD" id="cd02588">
    <property type="entry name" value="HAD_L2-DEX"/>
    <property type="match status" value="1"/>
</dbReference>
<protein>
    <recommendedName>
        <fullName evidence="3">(S)-2-haloacid dehalogenase</fullName>
        <ecNumber evidence="3">3.8.1.2</ecNumber>
    </recommendedName>
    <alternativeName>
        <fullName evidence="3">2-haloalkanoic acid dehalogenase</fullName>
    </alternativeName>
    <alternativeName>
        <fullName evidence="3">Halocarboxylic acid halidohydrolase</fullName>
    </alternativeName>
    <alternativeName>
        <fullName evidence="3">L-2-haloacid dehalogenase</fullName>
    </alternativeName>
</protein>
<dbReference type="EMBL" id="RCTF01000014">
    <property type="protein sequence ID" value="RLP75891.1"/>
    <property type="molecule type" value="Genomic_DNA"/>
</dbReference>
<comment type="similarity">
    <text evidence="1 3">Belongs to the HAD-like hydrolase superfamily. S-2-haloalkanoic acid dehalogenase family.</text>
</comment>
<dbReference type="Gene3D" id="1.10.150.240">
    <property type="entry name" value="Putative phosphatase, domain 2"/>
    <property type="match status" value="1"/>
</dbReference>
<dbReference type="OrthoDB" id="7989657at2"/>
<dbReference type="AlphaFoldDB" id="A0A3L7A8I6"/>
<dbReference type="PRINTS" id="PR00413">
    <property type="entry name" value="HADHALOGNASE"/>
</dbReference>
<name>A0A3L7A8I6_9HYPH</name>
<dbReference type="SUPFAM" id="SSF56784">
    <property type="entry name" value="HAD-like"/>
    <property type="match status" value="1"/>
</dbReference>
<comment type="caution">
    <text evidence="4">The sequence shown here is derived from an EMBL/GenBank/DDBJ whole genome shotgun (WGS) entry which is preliminary data.</text>
</comment>
<dbReference type="PANTHER" id="PTHR43316">
    <property type="entry name" value="HYDROLASE, HALOACID DELAHOGENASE-RELATED"/>
    <property type="match status" value="1"/>
</dbReference>
<dbReference type="Proteomes" id="UP000269692">
    <property type="component" value="Unassembled WGS sequence"/>
</dbReference>
<keyword evidence="5" id="KW-1185">Reference proteome</keyword>
<dbReference type="GO" id="GO:0018784">
    <property type="term" value="F:(S)-2-haloacid dehalogenase activity"/>
    <property type="evidence" value="ECO:0007669"/>
    <property type="project" value="UniProtKB-UniRule"/>
</dbReference>
<comment type="catalytic activity">
    <reaction evidence="3">
        <text>an (S)-2-haloacid + H2O = a (2R)-2-hydroxycarboxylate + a halide anion + H(+)</text>
        <dbReference type="Rhea" id="RHEA:11192"/>
        <dbReference type="ChEBI" id="CHEBI:15377"/>
        <dbReference type="ChEBI" id="CHEBI:15378"/>
        <dbReference type="ChEBI" id="CHEBI:16042"/>
        <dbReference type="ChEBI" id="CHEBI:58314"/>
        <dbReference type="ChEBI" id="CHEBI:137405"/>
        <dbReference type="EC" id="3.8.1.2"/>
    </reaction>
</comment>
<dbReference type="InterPro" id="IPR023214">
    <property type="entry name" value="HAD_sf"/>
</dbReference>
<dbReference type="InterPro" id="IPR006439">
    <property type="entry name" value="HAD-SF_hydro_IA"/>
</dbReference>
<dbReference type="InterPro" id="IPR051540">
    <property type="entry name" value="S-2-haloacid_dehalogenase"/>
</dbReference>
<organism evidence="4 5">
    <name type="scientific">Xanthobacter tagetidis</name>
    <dbReference type="NCBI Taxonomy" id="60216"/>
    <lineage>
        <taxon>Bacteria</taxon>
        <taxon>Pseudomonadati</taxon>
        <taxon>Pseudomonadota</taxon>
        <taxon>Alphaproteobacteria</taxon>
        <taxon>Hyphomicrobiales</taxon>
        <taxon>Xanthobacteraceae</taxon>
        <taxon>Xanthobacter</taxon>
    </lineage>
</organism>
<dbReference type="InterPro" id="IPR023198">
    <property type="entry name" value="PGP-like_dom2"/>
</dbReference>
<dbReference type="RefSeq" id="WP_121624449.1">
    <property type="nucleotide sequence ID" value="NZ_JACIIW010000003.1"/>
</dbReference>
<dbReference type="InterPro" id="IPR036412">
    <property type="entry name" value="HAD-like_sf"/>
</dbReference>
<gene>
    <name evidence="4" type="ORF">D9R14_16540</name>
</gene>
<dbReference type="NCBIfam" id="TIGR01509">
    <property type="entry name" value="HAD-SF-IA-v3"/>
    <property type="match status" value="1"/>
</dbReference>